<evidence type="ECO:0000256" key="3">
    <source>
        <dbReference type="ARBA" id="ARBA00006996"/>
    </source>
</evidence>
<dbReference type="GO" id="GO:0005886">
    <property type="term" value="C:plasma membrane"/>
    <property type="evidence" value="ECO:0007669"/>
    <property type="project" value="TreeGrafter"/>
</dbReference>
<dbReference type="PROSITE" id="PS50004">
    <property type="entry name" value="C2"/>
    <property type="match status" value="2"/>
</dbReference>
<dbReference type="SUPFAM" id="SSF49562">
    <property type="entry name" value="C2 domain (Calcium/lipid-binding domain, CaLB)"/>
    <property type="match status" value="2"/>
</dbReference>
<accession>A0A914RZA0</accession>
<evidence type="ECO:0000256" key="7">
    <source>
        <dbReference type="ARBA" id="ARBA00022837"/>
    </source>
</evidence>
<dbReference type="GO" id="GO:0048488">
    <property type="term" value="P:synaptic vesicle endocytosis"/>
    <property type="evidence" value="ECO:0007669"/>
    <property type="project" value="TreeGrafter"/>
</dbReference>
<dbReference type="PRINTS" id="PR00399">
    <property type="entry name" value="SYNAPTOTAGMN"/>
</dbReference>
<keyword evidence="14" id="KW-1185">Reference proteome</keyword>
<feature type="domain" description="C2" evidence="13">
    <location>
        <begin position="140"/>
        <end position="216"/>
    </location>
</feature>
<dbReference type="Proteomes" id="UP000887564">
    <property type="component" value="Unplaced"/>
</dbReference>
<protein>
    <submittedName>
        <fullName evidence="15">C2 domain-containing protein</fullName>
    </submittedName>
</protein>
<keyword evidence="5" id="KW-0479">Metal-binding</keyword>
<dbReference type="PANTHER" id="PTHR10024:SF227">
    <property type="entry name" value="SYNAPTOTAGMIN 1"/>
    <property type="match status" value="1"/>
</dbReference>
<evidence type="ECO:0000256" key="1">
    <source>
        <dbReference type="ARBA" id="ARBA00001913"/>
    </source>
</evidence>
<dbReference type="SMART" id="SM00239">
    <property type="entry name" value="C2"/>
    <property type="match status" value="2"/>
</dbReference>
<evidence type="ECO:0000256" key="9">
    <source>
        <dbReference type="ARBA" id="ARBA00023018"/>
    </source>
</evidence>
<organism evidence="14 15">
    <name type="scientific">Parascaris equorum</name>
    <name type="common">Equine roundworm</name>
    <dbReference type="NCBI Taxonomy" id="6256"/>
    <lineage>
        <taxon>Eukaryota</taxon>
        <taxon>Metazoa</taxon>
        <taxon>Ecdysozoa</taxon>
        <taxon>Nematoda</taxon>
        <taxon>Chromadorea</taxon>
        <taxon>Rhabditida</taxon>
        <taxon>Spirurina</taxon>
        <taxon>Ascaridomorpha</taxon>
        <taxon>Ascaridoidea</taxon>
        <taxon>Ascarididae</taxon>
        <taxon>Parascaris</taxon>
    </lineage>
</organism>
<keyword evidence="4 12" id="KW-0812">Transmembrane</keyword>
<dbReference type="GO" id="GO:0031045">
    <property type="term" value="C:dense core granule"/>
    <property type="evidence" value="ECO:0007669"/>
    <property type="project" value="TreeGrafter"/>
</dbReference>
<dbReference type="InterPro" id="IPR000008">
    <property type="entry name" value="C2_dom"/>
</dbReference>
<dbReference type="FunFam" id="2.60.40.150:FF:000007">
    <property type="entry name" value="Synaptotagmin 1"/>
    <property type="match status" value="1"/>
</dbReference>
<dbReference type="InterPro" id="IPR001565">
    <property type="entry name" value="Synaptotagmin"/>
</dbReference>
<evidence type="ECO:0000256" key="6">
    <source>
        <dbReference type="ARBA" id="ARBA00022737"/>
    </source>
</evidence>
<evidence type="ECO:0000256" key="12">
    <source>
        <dbReference type="SAM" id="Phobius"/>
    </source>
</evidence>
<evidence type="ECO:0000313" key="14">
    <source>
        <dbReference type="Proteomes" id="UP000887564"/>
    </source>
</evidence>
<dbReference type="GO" id="GO:0005544">
    <property type="term" value="F:calcium-dependent phospholipid binding"/>
    <property type="evidence" value="ECO:0007669"/>
    <property type="project" value="TreeGrafter"/>
</dbReference>
<reference evidence="15" key="1">
    <citation type="submission" date="2022-11" db="UniProtKB">
        <authorList>
            <consortium name="WormBaseParasite"/>
        </authorList>
    </citation>
    <scope>IDENTIFICATION</scope>
</reference>
<evidence type="ECO:0000256" key="8">
    <source>
        <dbReference type="ARBA" id="ARBA00022989"/>
    </source>
</evidence>
<keyword evidence="11" id="KW-0968">Cytoplasmic vesicle</keyword>
<keyword evidence="8 12" id="KW-1133">Transmembrane helix</keyword>
<dbReference type="GO" id="GO:0005509">
    <property type="term" value="F:calcium ion binding"/>
    <property type="evidence" value="ECO:0007669"/>
    <property type="project" value="TreeGrafter"/>
</dbReference>
<comment type="subcellular location">
    <subcellularLocation>
        <location evidence="2">Cytoplasmic vesicle</location>
        <location evidence="2">Secretory vesicle</location>
        <location evidence="2">Synaptic vesicle membrane</location>
        <topology evidence="2">Single-pass membrane protein</topology>
    </subcellularLocation>
</comment>
<evidence type="ECO:0000256" key="4">
    <source>
        <dbReference type="ARBA" id="ARBA00022692"/>
    </source>
</evidence>
<dbReference type="GO" id="GO:0001786">
    <property type="term" value="F:phosphatidylserine binding"/>
    <property type="evidence" value="ECO:0007669"/>
    <property type="project" value="TreeGrafter"/>
</dbReference>
<dbReference type="PRINTS" id="PR00360">
    <property type="entry name" value="C2DOMAIN"/>
</dbReference>
<dbReference type="WBParaSite" id="PEQ_0001184001-mRNA-1">
    <property type="protein sequence ID" value="PEQ_0001184001-mRNA-1"/>
    <property type="gene ID" value="PEQ_0001184001"/>
</dbReference>
<dbReference type="GO" id="GO:0030672">
    <property type="term" value="C:synaptic vesicle membrane"/>
    <property type="evidence" value="ECO:0007669"/>
    <property type="project" value="UniProtKB-SubCell"/>
</dbReference>
<dbReference type="Pfam" id="PF00168">
    <property type="entry name" value="C2"/>
    <property type="match status" value="2"/>
</dbReference>
<keyword evidence="6" id="KW-0677">Repeat</keyword>
<evidence type="ECO:0000313" key="15">
    <source>
        <dbReference type="WBParaSite" id="PEQ_0001184001-mRNA-1"/>
    </source>
</evidence>
<keyword evidence="9" id="KW-0770">Synapse</keyword>
<evidence type="ECO:0000256" key="5">
    <source>
        <dbReference type="ARBA" id="ARBA00022723"/>
    </source>
</evidence>
<dbReference type="InterPro" id="IPR035892">
    <property type="entry name" value="C2_domain_sf"/>
</dbReference>
<dbReference type="PANTHER" id="PTHR10024">
    <property type="entry name" value="SYNAPTOTAGMIN"/>
    <property type="match status" value="1"/>
</dbReference>
<name>A0A914RZA0_PAREQ</name>
<dbReference type="GO" id="GO:0000149">
    <property type="term" value="F:SNARE binding"/>
    <property type="evidence" value="ECO:0007669"/>
    <property type="project" value="TreeGrafter"/>
</dbReference>
<dbReference type="GO" id="GO:0048791">
    <property type="term" value="P:calcium ion-regulated exocytosis of neurotransmitter"/>
    <property type="evidence" value="ECO:0007669"/>
    <property type="project" value="TreeGrafter"/>
</dbReference>
<proteinExistence type="inferred from homology"/>
<dbReference type="CDD" id="cd08402">
    <property type="entry name" value="C2B_Synaptotagmin-1"/>
    <property type="match status" value="1"/>
</dbReference>
<evidence type="ECO:0000256" key="10">
    <source>
        <dbReference type="ARBA" id="ARBA00023136"/>
    </source>
</evidence>
<dbReference type="GO" id="GO:0030276">
    <property type="term" value="F:clathrin binding"/>
    <property type="evidence" value="ECO:0007669"/>
    <property type="project" value="TreeGrafter"/>
</dbReference>
<feature type="domain" description="C2" evidence="13">
    <location>
        <begin position="232"/>
        <end position="365"/>
    </location>
</feature>
<sequence length="371" mass="41623">MVKIDLGGTEPDPELNFEYAPSEEPMVVPTTTLPPTTTETTIPTTTKESMKDAVVNFVGDKARSLTDIAKKQVMEKTGMPEWGFVIFGILCLTIVLCCAYMCIRKLFGKKRHGDKNKKGLKGFFGAKGTDLVTIDKTKVKLGRIQYKLDYDFQQNQLAVSVIQAEDLPGMDMSGTSDPYVKLYLLPEKKKKVETKVHRKTLNPVFNETFIFKVIEEWKDIAPPPDDKEAEKSLGDICFSLRYVPTAGKLTVVILEAKNLKKMDVGGLSDPYVKIVLMQGGKRLKKKKTSIKKCTLNPYYNESFSFEVPFEQIQKVSLMITVMDYDKLGSNDAIGRCLLGCSATGAELRHWMDMLASPRRPIAQWHTLGPVE</sequence>
<evidence type="ECO:0000259" key="13">
    <source>
        <dbReference type="PROSITE" id="PS50004"/>
    </source>
</evidence>
<comment type="cofactor">
    <cofactor evidence="1">
        <name>Ca(2+)</name>
        <dbReference type="ChEBI" id="CHEBI:29108"/>
    </cofactor>
</comment>
<keyword evidence="10 12" id="KW-0472">Membrane</keyword>
<evidence type="ECO:0000256" key="11">
    <source>
        <dbReference type="ARBA" id="ARBA00023329"/>
    </source>
</evidence>
<dbReference type="AlphaFoldDB" id="A0A914RZA0"/>
<comment type="similarity">
    <text evidence="3">Belongs to the synaptotagmin family.</text>
</comment>
<evidence type="ECO:0000256" key="2">
    <source>
        <dbReference type="ARBA" id="ARBA00004254"/>
    </source>
</evidence>
<dbReference type="Gene3D" id="2.60.40.150">
    <property type="entry name" value="C2 domain"/>
    <property type="match status" value="2"/>
</dbReference>
<feature type="transmembrane region" description="Helical" evidence="12">
    <location>
        <begin position="82"/>
        <end position="103"/>
    </location>
</feature>
<dbReference type="GO" id="GO:0030424">
    <property type="term" value="C:axon"/>
    <property type="evidence" value="ECO:0007669"/>
    <property type="project" value="TreeGrafter"/>
</dbReference>
<keyword evidence="7" id="KW-0106">Calcium</keyword>